<evidence type="ECO:0000256" key="9">
    <source>
        <dbReference type="ARBA" id="ARBA00023204"/>
    </source>
</evidence>
<dbReference type="SUPFAM" id="SSF52540">
    <property type="entry name" value="P-loop containing nucleoside triphosphate hydrolases"/>
    <property type="match status" value="1"/>
</dbReference>
<dbReference type="Gene3D" id="3.40.50.300">
    <property type="entry name" value="P-loop containing nucleotide triphosphate hydrolases"/>
    <property type="match status" value="4"/>
</dbReference>
<comment type="catalytic activity">
    <reaction evidence="13">
        <text>ATP + H2O = ADP + phosphate + H(+)</text>
        <dbReference type="Rhea" id="RHEA:13065"/>
        <dbReference type="ChEBI" id="CHEBI:15377"/>
        <dbReference type="ChEBI" id="CHEBI:15378"/>
        <dbReference type="ChEBI" id="CHEBI:30616"/>
        <dbReference type="ChEBI" id="CHEBI:43474"/>
        <dbReference type="ChEBI" id="CHEBI:456216"/>
        <dbReference type="EC" id="5.6.2.4"/>
    </reaction>
</comment>
<evidence type="ECO:0000313" key="19">
    <source>
        <dbReference type="Proteomes" id="UP000220904"/>
    </source>
</evidence>
<gene>
    <name evidence="18" type="ORF">CHR60_09285</name>
</gene>
<evidence type="ECO:0000259" key="16">
    <source>
        <dbReference type="PROSITE" id="PS51198"/>
    </source>
</evidence>
<evidence type="ECO:0000256" key="12">
    <source>
        <dbReference type="ARBA" id="ARBA00034808"/>
    </source>
</evidence>
<keyword evidence="18" id="KW-0255">Endonuclease</keyword>
<evidence type="ECO:0000256" key="8">
    <source>
        <dbReference type="ARBA" id="ARBA00023125"/>
    </source>
</evidence>
<feature type="binding site" evidence="14">
    <location>
        <begin position="25"/>
        <end position="32"/>
    </location>
    <ligand>
        <name>ATP</name>
        <dbReference type="ChEBI" id="CHEBI:30616"/>
    </ligand>
</feature>
<protein>
    <recommendedName>
        <fullName evidence="12">DNA 3'-5' helicase</fullName>
        <ecNumber evidence="12">5.6.2.4</ecNumber>
    </recommendedName>
</protein>
<dbReference type="Pfam" id="PF00580">
    <property type="entry name" value="UvrD-helicase"/>
    <property type="match status" value="1"/>
</dbReference>
<keyword evidence="4 14" id="KW-0378">Hydrolase</keyword>
<evidence type="ECO:0000256" key="15">
    <source>
        <dbReference type="SAM" id="MobiDB-lite"/>
    </source>
</evidence>
<dbReference type="GO" id="GO:0003677">
    <property type="term" value="F:DNA binding"/>
    <property type="evidence" value="ECO:0007669"/>
    <property type="project" value="UniProtKB-KW"/>
</dbReference>
<dbReference type="RefSeq" id="WP_097792735.1">
    <property type="nucleotide sequence ID" value="NZ_NOUV01000014.1"/>
</dbReference>
<dbReference type="GO" id="GO:0043138">
    <property type="term" value="F:3'-5' DNA helicase activity"/>
    <property type="evidence" value="ECO:0007669"/>
    <property type="project" value="UniProtKB-EC"/>
</dbReference>
<dbReference type="GO" id="GO:0004519">
    <property type="term" value="F:endonuclease activity"/>
    <property type="evidence" value="ECO:0007669"/>
    <property type="project" value="UniProtKB-KW"/>
</dbReference>
<evidence type="ECO:0000256" key="4">
    <source>
        <dbReference type="ARBA" id="ARBA00022801"/>
    </source>
</evidence>
<comment type="catalytic activity">
    <reaction evidence="11">
        <text>Couples ATP hydrolysis with the unwinding of duplex DNA by translocating in the 3'-5' direction.</text>
        <dbReference type="EC" id="5.6.2.4"/>
    </reaction>
</comment>
<evidence type="ECO:0000313" key="18">
    <source>
        <dbReference type="EMBL" id="PDX86904.1"/>
    </source>
</evidence>
<keyword evidence="6" id="KW-0269">Exonuclease</keyword>
<dbReference type="EMBL" id="NOUV01000014">
    <property type="protein sequence ID" value="PDX86904.1"/>
    <property type="molecule type" value="Genomic_DNA"/>
</dbReference>
<dbReference type="InterPro" id="IPR011335">
    <property type="entry name" value="Restrct_endonuc-II-like"/>
</dbReference>
<keyword evidence="1" id="KW-0540">Nuclease</keyword>
<evidence type="ECO:0000256" key="5">
    <source>
        <dbReference type="ARBA" id="ARBA00022806"/>
    </source>
</evidence>
<evidence type="ECO:0000256" key="1">
    <source>
        <dbReference type="ARBA" id="ARBA00022722"/>
    </source>
</evidence>
<comment type="caution">
    <text evidence="18">The sequence shown here is derived from an EMBL/GenBank/DDBJ whole genome shotgun (WGS) entry which is preliminary data.</text>
</comment>
<accession>A0A2A7B672</accession>
<keyword evidence="10" id="KW-0413">Isomerase</keyword>
<keyword evidence="2 14" id="KW-0547">Nucleotide-binding</keyword>
<dbReference type="Gene3D" id="3.90.320.10">
    <property type="match status" value="1"/>
</dbReference>
<feature type="domain" description="UvrD-like helicase C-terminal" evidence="17">
    <location>
        <begin position="521"/>
        <end position="832"/>
    </location>
</feature>
<dbReference type="PROSITE" id="PS51217">
    <property type="entry name" value="UVRD_HELICASE_CTER"/>
    <property type="match status" value="1"/>
</dbReference>
<dbReference type="EC" id="5.6.2.4" evidence="12"/>
<dbReference type="InterPro" id="IPR038726">
    <property type="entry name" value="PDDEXK_AddAB-type"/>
</dbReference>
<dbReference type="Pfam" id="PF13361">
    <property type="entry name" value="UvrD_C"/>
    <property type="match status" value="1"/>
</dbReference>
<proteinExistence type="predicted"/>
<evidence type="ECO:0000256" key="7">
    <source>
        <dbReference type="ARBA" id="ARBA00022840"/>
    </source>
</evidence>
<dbReference type="PROSITE" id="PS51198">
    <property type="entry name" value="UVRD_HELICASE_ATP_BIND"/>
    <property type="match status" value="1"/>
</dbReference>
<dbReference type="AlphaFoldDB" id="A0A2A7B672"/>
<dbReference type="InterPro" id="IPR011604">
    <property type="entry name" value="PDDEXK-like_dom_sf"/>
</dbReference>
<keyword evidence="8" id="KW-0238">DNA-binding</keyword>
<dbReference type="GO" id="GO:0004527">
    <property type="term" value="F:exonuclease activity"/>
    <property type="evidence" value="ECO:0007669"/>
    <property type="project" value="UniProtKB-KW"/>
</dbReference>
<dbReference type="Proteomes" id="UP000220904">
    <property type="component" value="Unassembled WGS sequence"/>
</dbReference>
<dbReference type="GO" id="GO:0000725">
    <property type="term" value="P:recombinational repair"/>
    <property type="evidence" value="ECO:0007669"/>
    <property type="project" value="TreeGrafter"/>
</dbReference>
<dbReference type="GO" id="GO:0005524">
    <property type="term" value="F:ATP binding"/>
    <property type="evidence" value="ECO:0007669"/>
    <property type="project" value="UniProtKB-UniRule"/>
</dbReference>
<dbReference type="InterPro" id="IPR000212">
    <property type="entry name" value="DNA_helicase_UvrD/REP"/>
</dbReference>
<dbReference type="GO" id="GO:0033202">
    <property type="term" value="C:DNA helicase complex"/>
    <property type="evidence" value="ECO:0007669"/>
    <property type="project" value="TreeGrafter"/>
</dbReference>
<evidence type="ECO:0000256" key="6">
    <source>
        <dbReference type="ARBA" id="ARBA00022839"/>
    </source>
</evidence>
<dbReference type="PANTHER" id="PTHR11070">
    <property type="entry name" value="UVRD / RECB / PCRA DNA HELICASE FAMILY MEMBER"/>
    <property type="match status" value="1"/>
</dbReference>
<name>A0A2A7B672_9FIRM</name>
<keyword evidence="9" id="KW-0234">DNA repair</keyword>
<evidence type="ECO:0000256" key="2">
    <source>
        <dbReference type="ARBA" id="ARBA00022741"/>
    </source>
</evidence>
<evidence type="ECO:0000256" key="13">
    <source>
        <dbReference type="ARBA" id="ARBA00048988"/>
    </source>
</evidence>
<dbReference type="GO" id="GO:0005829">
    <property type="term" value="C:cytosol"/>
    <property type="evidence" value="ECO:0007669"/>
    <property type="project" value="TreeGrafter"/>
</dbReference>
<sequence>MSETKWTAAQQAAIDDRGGALLVSAAAGSGKTAVLTERAVRLITDPECPIDADKLLIVTFTNAAAAELRARIGQALLRRSQAEPGNTALRRQRMLLQRAPICTIDAFCLDLLRKHFQALDIPPDFSPADPGSVAALRAAALAETLEQAYADPDFCAFADLYGKGRSDKAAGDTILHVYDFLRALPDYDRKLDEFLEPWQAGHGFDATCWHDLLLAEAARTARAGRELFCAAWNDCKEDLVLARIEAENKGKTDAARAKAVAGVNDKFAEPLERLEAAAALLGEVERLAEAGEWTPLYDRLTPYVLGMEPMPGLKGMKKRLTGEHKAAVKTRADEAAALFGQILELISCSEDEAEADRAAALPRLRALFAAVRAFDARFAAKKQERKLLEFSDFEHQALRLLRSPDGTPTPLCETIRQNYAAVMVDEYQDTNALQDALYRCLASPAGDDLFLVGDLKQSIYRFRQADPSIFREKLDAWPLLPGGAARPRPAEGTPGQNALLALDANFRSAPEVVRGINFLFEQLMTPALGDTAYGDGQRLVCGAPGEYAGSVEACFLPDDTAETDAECIARKIEALMASGEQVRDGGSTRPVQYEDCCILLAARGDFPAYVEALTAHGIPVYADARENLLDAPHIRPLIALLKVIDNPAQDIYLAAAMLGPLFGFTDDDLVRLRARAEELQKQQDEARRAAQEAAGETPAPQHRQRMSLYGALLLTVNSAEESPFEQKVRAFYARLTELRRMARSVPVEQLLEEIFASTGYLAALGVMENGTKRREDARRFASFCAGAGANGISGLIRAIDAAAQAGSTGQETVPGGSRPGCVTIMTIHRSKGLQFPVVFVADTARRFNAADTRQPVLLHRVYGAGLRLRPEDGEGSYKTAAYAALANVHAAELRSEQMRLLYVALTRAQDKLILTIPLGMTKTTNPLAKAAAFLAAGAGETLNRQANSFADWLRTALLVHPNGGPLRRLAENLELPFADTRSTIDFSFEEAPEELQPAAEEAPAPETPAADPVLTERLRQGFAWQYPAASLAAVPAKVSVTSIVHKREQTALERPGFLSKDGLTAAEMGTALHAFLEHADFAALAAAKASGTLDEAICAERDRQVAVQLTPPEIAEKLDVRRIRRFAESDAFARICAADAVLRELAFITALPASAVLAAQGSAAPEGEATKASVLVQGIADIVLVFPDHLELLDYKTDHRKTEADFLAAYRAQLNLYALAIDKRFAPKKVTYKGIYSLELGKLIEVKG</sequence>
<keyword evidence="7 14" id="KW-0067">ATP-binding</keyword>
<feature type="region of interest" description="Disordered" evidence="15">
    <location>
        <begin position="681"/>
        <end position="702"/>
    </location>
</feature>
<keyword evidence="3" id="KW-0227">DNA damage</keyword>
<dbReference type="InterPro" id="IPR014016">
    <property type="entry name" value="UvrD-like_ATP-bd"/>
</dbReference>
<evidence type="ECO:0000256" key="14">
    <source>
        <dbReference type="PROSITE-ProRule" id="PRU00560"/>
    </source>
</evidence>
<reference evidence="18 19" key="1">
    <citation type="journal article" date="2017" name="Front. Microbiol.">
        <title>New Insights into the Diversity of the Genus Faecalibacterium.</title>
        <authorList>
            <person name="Benevides L."/>
            <person name="Burman S."/>
            <person name="Martin R."/>
            <person name="Robert V."/>
            <person name="Thomas M."/>
            <person name="Miquel S."/>
            <person name="Chain F."/>
            <person name="Sokol H."/>
            <person name="Bermudez-Humaran L.G."/>
            <person name="Morrison M."/>
            <person name="Langella P."/>
            <person name="Azevedo V.A."/>
            <person name="Chatel J.M."/>
            <person name="Soares S."/>
        </authorList>
    </citation>
    <scope>NUCLEOTIDE SEQUENCE [LARGE SCALE GENOMIC DNA]</scope>
    <source>
        <strain evidence="18 19">AHMP21</strain>
    </source>
</reference>
<feature type="compositionally biased region" description="Basic and acidic residues" evidence="15">
    <location>
        <begin position="681"/>
        <end position="690"/>
    </location>
</feature>
<organism evidence="18 19">
    <name type="scientific">Faecalibacterium prausnitzii</name>
    <dbReference type="NCBI Taxonomy" id="853"/>
    <lineage>
        <taxon>Bacteria</taxon>
        <taxon>Bacillati</taxon>
        <taxon>Bacillota</taxon>
        <taxon>Clostridia</taxon>
        <taxon>Eubacteriales</taxon>
        <taxon>Oscillospiraceae</taxon>
        <taxon>Faecalibacterium</taxon>
    </lineage>
</organism>
<evidence type="ECO:0000256" key="11">
    <source>
        <dbReference type="ARBA" id="ARBA00034617"/>
    </source>
</evidence>
<dbReference type="InterPro" id="IPR014017">
    <property type="entry name" value="DNA_helicase_UvrD-like_C"/>
</dbReference>
<evidence type="ECO:0000256" key="10">
    <source>
        <dbReference type="ARBA" id="ARBA00023235"/>
    </source>
</evidence>
<dbReference type="PANTHER" id="PTHR11070:SF48">
    <property type="entry name" value="ATP-DEPENDENT HELICASE_NUCLEASE SUBUNIT A"/>
    <property type="match status" value="1"/>
</dbReference>
<dbReference type="InterPro" id="IPR027417">
    <property type="entry name" value="P-loop_NTPase"/>
</dbReference>
<evidence type="ECO:0000256" key="3">
    <source>
        <dbReference type="ARBA" id="ARBA00022763"/>
    </source>
</evidence>
<evidence type="ECO:0000259" key="17">
    <source>
        <dbReference type="PROSITE" id="PS51217"/>
    </source>
</evidence>
<dbReference type="Pfam" id="PF12705">
    <property type="entry name" value="PDDEXK_1"/>
    <property type="match status" value="1"/>
</dbReference>
<keyword evidence="5 14" id="KW-0347">Helicase</keyword>
<dbReference type="GO" id="GO:0016887">
    <property type="term" value="F:ATP hydrolysis activity"/>
    <property type="evidence" value="ECO:0007669"/>
    <property type="project" value="RHEA"/>
</dbReference>
<dbReference type="SUPFAM" id="SSF52980">
    <property type="entry name" value="Restriction endonuclease-like"/>
    <property type="match status" value="1"/>
</dbReference>
<dbReference type="OrthoDB" id="9810135at2"/>
<feature type="domain" description="UvrD-like helicase ATP-binding" evidence="16">
    <location>
        <begin position="4"/>
        <end position="509"/>
    </location>
</feature>